<evidence type="ECO:0000313" key="2">
    <source>
        <dbReference type="Proteomes" id="UP000243105"/>
    </source>
</evidence>
<reference evidence="1 2" key="1">
    <citation type="submission" date="2015-11" db="EMBL/GenBank/DDBJ databases">
        <authorList>
            <person name="Varghese N."/>
        </authorList>
    </citation>
    <scope>NUCLEOTIDE SEQUENCE [LARGE SCALE GENOMIC DNA]</scope>
    <source>
        <strain evidence="1 2">JGI-25</strain>
    </source>
</reference>
<dbReference type="AlphaFoldDB" id="A0A916LKP3"/>
<dbReference type="RefSeq" id="WP_234696809.1">
    <property type="nucleotide sequence ID" value="NZ_CZVV01000153.1"/>
</dbReference>
<dbReference type="Gene3D" id="3.20.20.70">
    <property type="entry name" value="Aldolase class I"/>
    <property type="match status" value="1"/>
</dbReference>
<gene>
    <name evidence="1" type="ORF">JGI25_01551</name>
</gene>
<protein>
    <submittedName>
        <fullName evidence="1">Uncharacterized protein</fullName>
    </submittedName>
</protein>
<evidence type="ECO:0000313" key="1">
    <source>
        <dbReference type="EMBL" id="CUT05221.1"/>
    </source>
</evidence>
<dbReference type="InterPro" id="IPR013785">
    <property type="entry name" value="Aldolase_TIM"/>
</dbReference>
<dbReference type="Proteomes" id="UP000243105">
    <property type="component" value="Unassembled WGS sequence"/>
</dbReference>
<sequence length="49" mass="5858">MNFLEKIVKTKLSEIERAKEILPLKELKKLAGISNYQHRSLYDSLKKRR</sequence>
<organism evidence="1 2">
    <name type="scientific">Kryptobacter tengchongensis</name>
    <dbReference type="NCBI Taxonomy" id="1643429"/>
    <lineage>
        <taxon>Bacteria</taxon>
        <taxon>Pseudomonadati</taxon>
        <taxon>Candidatus Kryptoniota</taxon>
        <taxon>Candidatus Kryptobacter</taxon>
    </lineage>
</organism>
<proteinExistence type="predicted"/>
<comment type="caution">
    <text evidence="1">The sequence shown here is derived from an EMBL/GenBank/DDBJ whole genome shotgun (WGS) entry which is preliminary data.</text>
</comment>
<accession>A0A916LKP3</accession>
<dbReference type="EMBL" id="CZVV01000153">
    <property type="protein sequence ID" value="CUT05221.1"/>
    <property type="molecule type" value="Genomic_DNA"/>
</dbReference>
<name>A0A916LKP3_KRYT1</name>